<gene>
    <name evidence="2" type="ORF">GCM10017161_42600</name>
</gene>
<dbReference type="AlphaFoldDB" id="A0A919BSX3"/>
<feature type="chain" id="PRO_5037448698" evidence="1">
    <location>
        <begin position="23"/>
        <end position="222"/>
    </location>
</feature>
<comment type="caution">
    <text evidence="2">The sequence shown here is derived from an EMBL/GenBank/DDBJ whole genome shotgun (WGS) entry which is preliminary data.</text>
</comment>
<keyword evidence="1" id="KW-0732">Signal</keyword>
<feature type="signal peptide" evidence="1">
    <location>
        <begin position="1"/>
        <end position="22"/>
    </location>
</feature>
<evidence type="ECO:0000256" key="1">
    <source>
        <dbReference type="SAM" id="SignalP"/>
    </source>
</evidence>
<reference evidence="2" key="1">
    <citation type="journal article" date="2014" name="Int. J. Syst. Evol. Microbiol.">
        <title>Complete genome sequence of Corynebacterium casei LMG S-19264T (=DSM 44701T), isolated from a smear-ripened cheese.</title>
        <authorList>
            <consortium name="US DOE Joint Genome Institute (JGI-PGF)"/>
            <person name="Walter F."/>
            <person name="Albersmeier A."/>
            <person name="Kalinowski J."/>
            <person name="Ruckert C."/>
        </authorList>
    </citation>
    <scope>NUCLEOTIDE SEQUENCE</scope>
    <source>
        <strain evidence="2">KCTC 42731</strain>
    </source>
</reference>
<dbReference type="EMBL" id="BNCK01000017">
    <property type="protein sequence ID" value="GHG08288.1"/>
    <property type="molecule type" value="Genomic_DNA"/>
</dbReference>
<protein>
    <submittedName>
        <fullName evidence="2">Uncharacterized protein</fullName>
    </submittedName>
</protein>
<organism evidence="2 3">
    <name type="scientific">Thalassotalea marina</name>
    <dbReference type="NCBI Taxonomy" id="1673741"/>
    <lineage>
        <taxon>Bacteria</taxon>
        <taxon>Pseudomonadati</taxon>
        <taxon>Pseudomonadota</taxon>
        <taxon>Gammaproteobacteria</taxon>
        <taxon>Alteromonadales</taxon>
        <taxon>Colwelliaceae</taxon>
        <taxon>Thalassotalea</taxon>
    </lineage>
</organism>
<reference evidence="2" key="2">
    <citation type="submission" date="2020-09" db="EMBL/GenBank/DDBJ databases">
        <authorList>
            <person name="Sun Q."/>
            <person name="Kim S."/>
        </authorList>
    </citation>
    <scope>NUCLEOTIDE SEQUENCE</scope>
    <source>
        <strain evidence="2">KCTC 42731</strain>
    </source>
</reference>
<sequence length="222" mass="25301">MTKFAYLIVLLIALTACGGSSSDDFKDVTESEVDFSFINSTDLMMDFHIRRDDLFDDDDENKLFRSSYNVADNIPTASVSTTYDYEYKNINNAIHIGAIDSNSLHYNAKSKTTLSAGKKYWGVIWKDYNELQFDTFRQKRKEQANVYNVRIFSNVNAHVYTNGTNNIATTLEKGKVSDFMQINQCANSLIVDDTEIDLCSVNEGYSYLVVYNNHGETIITRE</sequence>
<keyword evidence="3" id="KW-1185">Reference proteome</keyword>
<dbReference type="RefSeq" id="WP_189774966.1">
    <property type="nucleotide sequence ID" value="NZ_BNCK01000017.1"/>
</dbReference>
<dbReference type="Proteomes" id="UP000623842">
    <property type="component" value="Unassembled WGS sequence"/>
</dbReference>
<evidence type="ECO:0000313" key="2">
    <source>
        <dbReference type="EMBL" id="GHG08288.1"/>
    </source>
</evidence>
<proteinExistence type="predicted"/>
<accession>A0A919BSX3</accession>
<name>A0A919BSX3_9GAMM</name>
<evidence type="ECO:0000313" key="3">
    <source>
        <dbReference type="Proteomes" id="UP000623842"/>
    </source>
</evidence>
<dbReference type="PROSITE" id="PS51257">
    <property type="entry name" value="PROKAR_LIPOPROTEIN"/>
    <property type="match status" value="1"/>
</dbReference>